<evidence type="ECO:0000313" key="2">
    <source>
        <dbReference type="Proteomes" id="UP000626554"/>
    </source>
</evidence>
<organism evidence="1 2">
    <name type="scientific">Hymenobacter terrestris</name>
    <dbReference type="NCBI Taxonomy" id="2748310"/>
    <lineage>
        <taxon>Bacteria</taxon>
        <taxon>Pseudomonadati</taxon>
        <taxon>Bacteroidota</taxon>
        <taxon>Cytophagia</taxon>
        <taxon>Cytophagales</taxon>
        <taxon>Hymenobacteraceae</taxon>
        <taxon>Hymenobacter</taxon>
    </lineage>
</organism>
<evidence type="ECO:0000313" key="1">
    <source>
        <dbReference type="EMBL" id="NVO85578.1"/>
    </source>
</evidence>
<gene>
    <name evidence="1" type="ORF">HW556_11870</name>
</gene>
<dbReference type="Gene3D" id="2.60.120.260">
    <property type="entry name" value="Galactose-binding domain-like"/>
    <property type="match status" value="1"/>
</dbReference>
<proteinExistence type="predicted"/>
<dbReference type="Proteomes" id="UP000626554">
    <property type="component" value="Unassembled WGS sequence"/>
</dbReference>
<evidence type="ECO:0008006" key="3">
    <source>
        <dbReference type="Google" id="ProtNLM"/>
    </source>
</evidence>
<keyword evidence="2" id="KW-1185">Reference proteome</keyword>
<dbReference type="EMBL" id="JABKAV010000034">
    <property type="protein sequence ID" value="NVO85578.1"/>
    <property type="molecule type" value="Genomic_DNA"/>
</dbReference>
<dbReference type="PROSITE" id="PS51257">
    <property type="entry name" value="PROKAR_LIPOPROTEIN"/>
    <property type="match status" value="1"/>
</dbReference>
<dbReference type="RefSeq" id="WP_176900261.1">
    <property type="nucleotide sequence ID" value="NZ_JABKAV010000034.1"/>
</dbReference>
<protein>
    <recommendedName>
        <fullName evidence="3">CBM-cenC domain-containing protein</fullName>
    </recommendedName>
</protein>
<comment type="caution">
    <text evidence="1">The sequence shown here is derived from an EMBL/GenBank/DDBJ whole genome shotgun (WGS) entry which is preliminary data.</text>
</comment>
<name>A0ABX2Q3R0_9BACT</name>
<reference evidence="1 2" key="1">
    <citation type="submission" date="2020-05" db="EMBL/GenBank/DDBJ databases">
        <title>Hymenobacter terrestris sp. nov. and Hymenobacter lapidiphilus sp. nov., isolated from regoliths in Antarctica.</title>
        <authorList>
            <person name="Sedlacek I."/>
            <person name="Pantucek R."/>
            <person name="Zeman M."/>
            <person name="Holochova P."/>
            <person name="Kralova S."/>
            <person name="Stankova E."/>
            <person name="Sedo O."/>
            <person name="Micenkova L."/>
            <person name="Svec P."/>
            <person name="Gupta V."/>
            <person name="Sood U."/>
            <person name="Korpole U.S."/>
            <person name="Lal R."/>
        </authorList>
    </citation>
    <scope>NUCLEOTIDE SEQUENCE [LARGE SCALE GENOMIC DNA]</scope>
    <source>
        <strain evidence="1 2">P5252</strain>
    </source>
</reference>
<sequence>MKLLLSGLLLLTAACSSETKPAAADPTLITHNDFEAALGWAADPDAVSKVQAHSGRYSIFVDRTREFSLTFNAPLYRTVSFRPRSIAVEAWVYLTDDNSTAQLGVQLVKSATDNTELFGDGIKLQEAAKVHKKWVKVNKTIVLPDSVKPTQHLKVFLWRSNATSPVYVDDITLRAVE</sequence>
<dbReference type="InterPro" id="IPR008979">
    <property type="entry name" value="Galactose-bd-like_sf"/>
</dbReference>
<accession>A0ABX2Q3R0</accession>
<dbReference type="SUPFAM" id="SSF49785">
    <property type="entry name" value="Galactose-binding domain-like"/>
    <property type="match status" value="1"/>
</dbReference>